<dbReference type="AlphaFoldDB" id="A0A1R3J2N2"/>
<feature type="compositionally biased region" description="Basic and acidic residues" evidence="1">
    <location>
        <begin position="56"/>
        <end position="77"/>
    </location>
</feature>
<reference evidence="3" key="1">
    <citation type="submission" date="2013-09" db="EMBL/GenBank/DDBJ databases">
        <title>Corchorus olitorius genome sequencing.</title>
        <authorList>
            <person name="Alam M."/>
            <person name="Haque M.S."/>
            <person name="Islam M.S."/>
            <person name="Emdad E.M."/>
            <person name="Islam M.M."/>
            <person name="Ahmed B."/>
            <person name="Halim A."/>
            <person name="Hossen Q.M.M."/>
            <person name="Hossain M.Z."/>
            <person name="Ahmed R."/>
            <person name="Khan M.M."/>
            <person name="Islam R."/>
            <person name="Rashid M.M."/>
            <person name="Khan S.A."/>
            <person name="Rahman M.S."/>
            <person name="Alam M."/>
            <person name="Yahiya A.S."/>
            <person name="Khan M.S."/>
            <person name="Azam M.S."/>
            <person name="Haque T."/>
            <person name="Lashkar M.Z.H."/>
            <person name="Akhand A.I."/>
            <person name="Morshed G."/>
            <person name="Roy S."/>
            <person name="Uddin K.S."/>
            <person name="Rabeya T."/>
            <person name="Hossain A.S."/>
            <person name="Chowdhury A."/>
            <person name="Snigdha A.R."/>
            <person name="Mortoza M.S."/>
            <person name="Matin S.A."/>
            <person name="Hoque S.M.E."/>
            <person name="Islam M.K."/>
            <person name="Roy D.K."/>
            <person name="Haider R."/>
            <person name="Moosa M.M."/>
            <person name="Elias S.M."/>
            <person name="Hasan A.M."/>
            <person name="Jahan S."/>
            <person name="Shafiuddin M."/>
            <person name="Mahmood N."/>
            <person name="Shommy N.S."/>
        </authorList>
    </citation>
    <scope>NUCLEOTIDE SEQUENCE [LARGE SCALE GENOMIC DNA]</scope>
    <source>
        <strain evidence="3">cv. O-4</strain>
    </source>
</reference>
<accession>A0A1R3J2N2</accession>
<organism evidence="2 3">
    <name type="scientific">Corchorus olitorius</name>
    <dbReference type="NCBI Taxonomy" id="93759"/>
    <lineage>
        <taxon>Eukaryota</taxon>
        <taxon>Viridiplantae</taxon>
        <taxon>Streptophyta</taxon>
        <taxon>Embryophyta</taxon>
        <taxon>Tracheophyta</taxon>
        <taxon>Spermatophyta</taxon>
        <taxon>Magnoliopsida</taxon>
        <taxon>eudicotyledons</taxon>
        <taxon>Gunneridae</taxon>
        <taxon>Pentapetalae</taxon>
        <taxon>rosids</taxon>
        <taxon>malvids</taxon>
        <taxon>Malvales</taxon>
        <taxon>Malvaceae</taxon>
        <taxon>Grewioideae</taxon>
        <taxon>Apeibeae</taxon>
        <taxon>Corchorus</taxon>
    </lineage>
</organism>
<evidence type="ECO:0000313" key="2">
    <source>
        <dbReference type="EMBL" id="OMO89050.1"/>
    </source>
</evidence>
<feature type="region of interest" description="Disordered" evidence="1">
    <location>
        <begin position="1"/>
        <end position="113"/>
    </location>
</feature>
<feature type="compositionally biased region" description="Basic and acidic residues" evidence="1">
    <location>
        <begin position="1"/>
        <end position="13"/>
    </location>
</feature>
<gene>
    <name evidence="2" type="ORF">COLO4_19964</name>
</gene>
<name>A0A1R3J2N2_9ROSI</name>
<keyword evidence="3" id="KW-1185">Reference proteome</keyword>
<proteinExistence type="predicted"/>
<evidence type="ECO:0000313" key="3">
    <source>
        <dbReference type="Proteomes" id="UP000187203"/>
    </source>
</evidence>
<feature type="compositionally biased region" description="Basic and acidic residues" evidence="1">
    <location>
        <begin position="34"/>
        <end position="46"/>
    </location>
</feature>
<comment type="caution">
    <text evidence="2">The sequence shown here is derived from an EMBL/GenBank/DDBJ whole genome shotgun (WGS) entry which is preliminary data.</text>
</comment>
<evidence type="ECO:0000256" key="1">
    <source>
        <dbReference type="SAM" id="MobiDB-lite"/>
    </source>
</evidence>
<feature type="compositionally biased region" description="Basic and acidic residues" evidence="1">
    <location>
        <begin position="95"/>
        <end position="113"/>
    </location>
</feature>
<dbReference type="EMBL" id="AWUE01016909">
    <property type="protein sequence ID" value="OMO89050.1"/>
    <property type="molecule type" value="Genomic_DNA"/>
</dbReference>
<dbReference type="Proteomes" id="UP000187203">
    <property type="component" value="Unassembled WGS sequence"/>
</dbReference>
<protein>
    <submittedName>
        <fullName evidence="2">Dynein heavy chain family protein</fullName>
    </submittedName>
</protein>
<sequence length="113" mass="12415">MDIGDRKKEDTTKKTKISTKSENQQQGYSSKSKIKMDSPKLAHEKFAAAGVLSNDKPQELKGKVPTHESKDTKERIKAPRNVRVQGSQGGQGQASKDEGKGDIKPAKGKEHTR</sequence>